<evidence type="ECO:0000313" key="12">
    <source>
        <dbReference type="Proteomes" id="UP001524502"/>
    </source>
</evidence>
<evidence type="ECO:0000256" key="1">
    <source>
        <dbReference type="ARBA" id="ARBA00002841"/>
    </source>
</evidence>
<name>A0ABT1RQY9_9FIRM</name>
<comment type="subcellular location">
    <subcellularLocation>
        <location evidence="2">Cell membrane</location>
        <topology evidence="2">Lipid-anchor</topology>
    </subcellularLocation>
</comment>
<dbReference type="Pfam" id="PF12849">
    <property type="entry name" value="PBP_like_2"/>
    <property type="match status" value="1"/>
</dbReference>
<keyword evidence="9" id="KW-1133">Transmembrane helix</keyword>
<comment type="subunit">
    <text evidence="4">The complex is composed of two ATP-binding proteins (PstB), two transmembrane proteins (PstC and PstA) and a solute-binding protein (PstS).</text>
</comment>
<feature type="domain" description="PBP" evidence="10">
    <location>
        <begin position="100"/>
        <end position="302"/>
    </location>
</feature>
<reference evidence="11 12" key="1">
    <citation type="submission" date="2022-06" db="EMBL/GenBank/DDBJ databases">
        <title>Isolation of gut microbiota from human fecal samples.</title>
        <authorList>
            <person name="Pamer E.G."/>
            <person name="Barat B."/>
            <person name="Waligurski E."/>
            <person name="Medina S."/>
            <person name="Paddock L."/>
            <person name="Mostad J."/>
        </authorList>
    </citation>
    <scope>NUCLEOTIDE SEQUENCE [LARGE SCALE GENOMIC DNA]</scope>
    <source>
        <strain evidence="11 12">SL.3.17</strain>
    </source>
</reference>
<dbReference type="InterPro" id="IPR050811">
    <property type="entry name" value="Phosphate_ABC_transporter"/>
</dbReference>
<keyword evidence="5" id="KW-0813">Transport</keyword>
<feature type="transmembrane region" description="Helical" evidence="9">
    <location>
        <begin position="7"/>
        <end position="27"/>
    </location>
</feature>
<evidence type="ECO:0000256" key="3">
    <source>
        <dbReference type="ARBA" id="ARBA00008725"/>
    </source>
</evidence>
<proteinExistence type="inferred from homology"/>
<dbReference type="RefSeq" id="WP_256132763.1">
    <property type="nucleotide sequence ID" value="NZ_JANFXK010000014.1"/>
</dbReference>
<gene>
    <name evidence="11" type="ORF">NE619_12650</name>
</gene>
<keyword evidence="8" id="KW-0449">Lipoprotein</keyword>
<evidence type="ECO:0000256" key="2">
    <source>
        <dbReference type="ARBA" id="ARBA00004193"/>
    </source>
</evidence>
<keyword evidence="9" id="KW-0472">Membrane</keyword>
<dbReference type="EMBL" id="JANFXK010000014">
    <property type="protein sequence ID" value="MCQ4637576.1"/>
    <property type="molecule type" value="Genomic_DNA"/>
</dbReference>
<evidence type="ECO:0000256" key="8">
    <source>
        <dbReference type="ARBA" id="ARBA00023288"/>
    </source>
</evidence>
<keyword evidence="12" id="KW-1185">Reference proteome</keyword>
<evidence type="ECO:0000256" key="5">
    <source>
        <dbReference type="ARBA" id="ARBA00022592"/>
    </source>
</evidence>
<evidence type="ECO:0000256" key="9">
    <source>
        <dbReference type="SAM" id="Phobius"/>
    </source>
</evidence>
<keyword evidence="6" id="KW-0732">Signal</keyword>
<sequence length="317" mass="34424">MKLVKQISILVLVALGFVIFNVTVYTVCTKPCLPDRSEAMQAKSIELDQYLPFDENSQIVNIKSNCEMKGELPVIDGAAALYPVCSAFVNAVYPQSAVSFDGETFAADSKLQMNNTRGAYKAVVDGSVDIAVCAYPSEEQLQYAADQGVSLELVPIGCEAFVFIVNGDNPVDGLTTEQIRGIYSGDYTNWSQLGGKKLPINPLQRNAGSGSQTAMLSFMGGEKIKKNFTGFLGSAIGFSFRYYVEAVAAHGGVKLLAVDGVYPDKNNIANGSYPIVSNFYAVYDKANDNKNVRPLIQWMLSEDGQRIIEKTGYVPVH</sequence>
<dbReference type="InterPro" id="IPR024370">
    <property type="entry name" value="PBP_domain"/>
</dbReference>
<dbReference type="Proteomes" id="UP001524502">
    <property type="component" value="Unassembled WGS sequence"/>
</dbReference>
<comment type="caution">
    <text evidence="11">The sequence shown here is derived from an EMBL/GenBank/DDBJ whole genome shotgun (WGS) entry which is preliminary data.</text>
</comment>
<protein>
    <submittedName>
        <fullName evidence="11">Substrate-binding domain-containing protein</fullName>
    </submittedName>
</protein>
<keyword evidence="7" id="KW-0564">Palmitate</keyword>
<evidence type="ECO:0000259" key="10">
    <source>
        <dbReference type="Pfam" id="PF12849"/>
    </source>
</evidence>
<evidence type="ECO:0000256" key="7">
    <source>
        <dbReference type="ARBA" id="ARBA00023139"/>
    </source>
</evidence>
<keyword evidence="9" id="KW-0812">Transmembrane</keyword>
<comment type="function">
    <text evidence="1">Part of the ABC transporter complex PstSACB involved in phosphate import.</text>
</comment>
<comment type="similarity">
    <text evidence="3">Belongs to the PstS family.</text>
</comment>
<accession>A0ABT1RQY9</accession>
<evidence type="ECO:0000313" key="11">
    <source>
        <dbReference type="EMBL" id="MCQ4637576.1"/>
    </source>
</evidence>
<dbReference type="Gene3D" id="3.40.190.10">
    <property type="entry name" value="Periplasmic binding protein-like II"/>
    <property type="match status" value="2"/>
</dbReference>
<evidence type="ECO:0000256" key="4">
    <source>
        <dbReference type="ARBA" id="ARBA00011529"/>
    </source>
</evidence>
<dbReference type="PANTHER" id="PTHR30570:SF1">
    <property type="entry name" value="PHOSPHATE-BINDING PROTEIN PSTS"/>
    <property type="match status" value="1"/>
</dbReference>
<organism evidence="11 12">
    <name type="scientific">Anaerovorax odorimutans</name>
    <dbReference type="NCBI Taxonomy" id="109327"/>
    <lineage>
        <taxon>Bacteria</taxon>
        <taxon>Bacillati</taxon>
        <taxon>Bacillota</taxon>
        <taxon>Clostridia</taxon>
        <taxon>Peptostreptococcales</taxon>
        <taxon>Anaerovoracaceae</taxon>
        <taxon>Anaerovorax</taxon>
    </lineage>
</organism>
<evidence type="ECO:0000256" key="6">
    <source>
        <dbReference type="ARBA" id="ARBA00022729"/>
    </source>
</evidence>
<keyword evidence="5" id="KW-0592">Phosphate transport</keyword>
<dbReference type="PANTHER" id="PTHR30570">
    <property type="entry name" value="PERIPLASMIC PHOSPHATE BINDING COMPONENT OF PHOSPHATE ABC TRANSPORTER"/>
    <property type="match status" value="1"/>
</dbReference>
<dbReference type="SUPFAM" id="SSF53850">
    <property type="entry name" value="Periplasmic binding protein-like II"/>
    <property type="match status" value="1"/>
</dbReference>